<sequence>MTESTSFLTELEEAVSKGTAESCLRALWHATDVLIAGRYSEDQIWTFGEVIGRLAEEIEHTARVRLSNKLAPSSNAPFDVIKKLAFDDSIDVAGPVLRQSERIDSKTLVANARCKSQQHLLAISKRKSIPDTVTDVLVVRGSAEVASSVAKNGGARFSGSGFLHLLKRSEDDSILAEQVGMRKDIPRHLFQQLISKASDDVRRKLGRERPDMGDLIQSVVTDVTGNIHAKFGPASKNYFAAKRTVGKLHQYGELNEDKVFEFAHSLKFNETAVSLSLLCNVPIDVVERALVDVNREAVLILAKALNFSWSTTMSLLFLGAPNYRITAGDLDRMKIDFQKLNVETSKQVLTVYRSRKEASTEGSALPSQRQA</sequence>
<protein>
    <submittedName>
        <fullName evidence="1">Uncharacterized conserved protein, DUF2336 family</fullName>
    </submittedName>
</protein>
<proteinExistence type="predicted"/>
<dbReference type="Pfam" id="PF10098">
    <property type="entry name" value="DUF2336"/>
    <property type="match status" value="1"/>
</dbReference>
<evidence type="ECO:0000313" key="1">
    <source>
        <dbReference type="EMBL" id="SDT34334.1"/>
    </source>
</evidence>
<accession>A0A1H1ZKX9</accession>
<keyword evidence="2" id="KW-1185">Reference proteome</keyword>
<dbReference type="Proteomes" id="UP000243904">
    <property type="component" value="Chromosome I"/>
</dbReference>
<reference evidence="2" key="1">
    <citation type="submission" date="2016-10" db="EMBL/GenBank/DDBJ databases">
        <authorList>
            <person name="Varghese N."/>
            <person name="Submissions S."/>
        </authorList>
    </citation>
    <scope>NUCLEOTIDE SEQUENCE [LARGE SCALE GENOMIC DNA]</scope>
    <source>
        <strain evidence="2">GAS369</strain>
    </source>
</reference>
<gene>
    <name evidence="1" type="ORF">SAMN05444158_5514</name>
</gene>
<organism evidence="1 2">
    <name type="scientific">Bradyrhizobium canariense</name>
    <dbReference type="NCBI Taxonomy" id="255045"/>
    <lineage>
        <taxon>Bacteria</taxon>
        <taxon>Pseudomonadati</taxon>
        <taxon>Pseudomonadota</taxon>
        <taxon>Alphaproteobacteria</taxon>
        <taxon>Hyphomicrobiales</taxon>
        <taxon>Nitrobacteraceae</taxon>
        <taxon>Bradyrhizobium</taxon>
    </lineage>
</organism>
<name>A0A1H1ZKX9_9BRAD</name>
<dbReference type="RefSeq" id="WP_146689566.1">
    <property type="nucleotide sequence ID" value="NZ_LT629750.1"/>
</dbReference>
<evidence type="ECO:0000313" key="2">
    <source>
        <dbReference type="Proteomes" id="UP000243904"/>
    </source>
</evidence>
<dbReference type="EMBL" id="LT629750">
    <property type="protein sequence ID" value="SDT34334.1"/>
    <property type="molecule type" value="Genomic_DNA"/>
</dbReference>
<dbReference type="InterPro" id="IPR019285">
    <property type="entry name" value="DUF2336"/>
</dbReference>
<dbReference type="AlphaFoldDB" id="A0A1H1ZKX9"/>